<evidence type="ECO:0000313" key="2">
    <source>
        <dbReference type="Proteomes" id="UP000260812"/>
    </source>
</evidence>
<comment type="caution">
    <text evidence="1">The sequence shown here is derived from an EMBL/GenBank/DDBJ whole genome shotgun (WGS) entry which is preliminary data.</text>
</comment>
<accession>A0A3E3HV56</accession>
<dbReference type="AlphaFoldDB" id="A0A3E3HV56"/>
<evidence type="ECO:0000313" key="1">
    <source>
        <dbReference type="EMBL" id="RGE55713.1"/>
    </source>
</evidence>
<sequence length="68" mass="7171">MRALQTIAFLALVVSAGGIENQNGELQPAAIGIMIVSLVVLLITARHENAPACGNRRRSTKDNQSSAL</sequence>
<gene>
    <name evidence="1" type="ORF">DXC51_27820</name>
</gene>
<organism evidence="1 2">
    <name type="scientific">Eisenbergiella massiliensis</name>
    <dbReference type="NCBI Taxonomy" id="1720294"/>
    <lineage>
        <taxon>Bacteria</taxon>
        <taxon>Bacillati</taxon>
        <taxon>Bacillota</taxon>
        <taxon>Clostridia</taxon>
        <taxon>Lachnospirales</taxon>
        <taxon>Lachnospiraceae</taxon>
        <taxon>Eisenbergiella</taxon>
    </lineage>
</organism>
<keyword evidence="2" id="KW-1185">Reference proteome</keyword>
<dbReference type="Proteomes" id="UP000260812">
    <property type="component" value="Unassembled WGS sequence"/>
</dbReference>
<dbReference type="RefSeq" id="WP_117545889.1">
    <property type="nucleotide sequence ID" value="NZ_JBKVAZ010000008.1"/>
</dbReference>
<protein>
    <submittedName>
        <fullName evidence="1">Uncharacterized protein</fullName>
    </submittedName>
</protein>
<proteinExistence type="predicted"/>
<name>A0A3E3HV56_9FIRM</name>
<dbReference type="EMBL" id="QVLV01000038">
    <property type="protein sequence ID" value="RGE55713.1"/>
    <property type="molecule type" value="Genomic_DNA"/>
</dbReference>
<reference evidence="1" key="1">
    <citation type="submission" date="2018-08" db="EMBL/GenBank/DDBJ databases">
        <title>A genome reference for cultivated species of the human gut microbiota.</title>
        <authorList>
            <person name="Zou Y."/>
            <person name="Xue W."/>
            <person name="Luo G."/>
        </authorList>
    </citation>
    <scope>NUCLEOTIDE SEQUENCE [LARGE SCALE GENOMIC DNA]</scope>
    <source>
        <strain evidence="1">TF05-5AC</strain>
    </source>
</reference>
<dbReference type="GeneID" id="97990558"/>